<dbReference type="InterPro" id="IPR047057">
    <property type="entry name" value="MerR_fam"/>
</dbReference>
<dbReference type="Pfam" id="PF13411">
    <property type="entry name" value="MerR_1"/>
    <property type="match status" value="1"/>
</dbReference>
<dbReference type="InterPro" id="IPR000551">
    <property type="entry name" value="MerR-type_HTH_dom"/>
</dbReference>
<evidence type="ECO:0000256" key="3">
    <source>
        <dbReference type="ARBA" id="ARBA00023163"/>
    </source>
</evidence>
<dbReference type="InterPro" id="IPR009061">
    <property type="entry name" value="DNA-bd_dom_put_sf"/>
</dbReference>
<dbReference type="EMBL" id="OKQR01000001">
    <property type="protein sequence ID" value="SPD91692.1"/>
    <property type="molecule type" value="Genomic_DNA"/>
</dbReference>
<keyword evidence="8" id="KW-1185">Reference proteome</keyword>
<dbReference type="PRINTS" id="PR00040">
    <property type="entry name" value="HTHMERR"/>
</dbReference>
<dbReference type="Proteomes" id="UP000237923">
    <property type="component" value="Unassembled WGS sequence"/>
</dbReference>
<dbReference type="SMART" id="SM00422">
    <property type="entry name" value="HTH_MERR"/>
    <property type="match status" value="1"/>
</dbReference>
<dbReference type="AlphaFoldDB" id="A0A2N9K9H3"/>
<evidence type="ECO:0000313" key="7">
    <source>
        <dbReference type="Proteomes" id="UP000237923"/>
    </source>
</evidence>
<name>A0A2N9K9H3_9LACO</name>
<keyword evidence="3" id="KW-0804">Transcription</keyword>
<gene>
    <name evidence="6" type="primary">cueR</name>
    <name evidence="5" type="ORF">LES8486_00676</name>
    <name evidence="6" type="ORF">LES9216_00823</name>
</gene>
<dbReference type="GO" id="GO:0003700">
    <property type="term" value="F:DNA-binding transcription factor activity"/>
    <property type="evidence" value="ECO:0007669"/>
    <property type="project" value="InterPro"/>
</dbReference>
<keyword evidence="2" id="KW-0238">DNA-binding</keyword>
<evidence type="ECO:0000313" key="8">
    <source>
        <dbReference type="Proteomes" id="UP000239237"/>
    </source>
</evidence>
<dbReference type="PROSITE" id="PS00552">
    <property type="entry name" value="HTH_MERR_1"/>
    <property type="match status" value="1"/>
</dbReference>
<dbReference type="PANTHER" id="PTHR30204">
    <property type="entry name" value="REDOX-CYCLING DRUG-SENSING TRANSCRIPTIONAL ACTIVATOR SOXR"/>
    <property type="match status" value="1"/>
</dbReference>
<dbReference type="Proteomes" id="UP000239237">
    <property type="component" value="Unassembled WGS sequence"/>
</dbReference>
<evidence type="ECO:0000313" key="6">
    <source>
        <dbReference type="EMBL" id="SPE06971.1"/>
    </source>
</evidence>
<evidence type="ECO:0000256" key="2">
    <source>
        <dbReference type="ARBA" id="ARBA00023125"/>
    </source>
</evidence>
<dbReference type="PROSITE" id="PS50937">
    <property type="entry name" value="HTH_MERR_2"/>
    <property type="match status" value="1"/>
</dbReference>
<feature type="domain" description="HTH merR-type" evidence="4">
    <location>
        <begin position="1"/>
        <end position="72"/>
    </location>
</feature>
<proteinExistence type="predicted"/>
<dbReference type="RefSeq" id="WP_072613482.1">
    <property type="nucleotide sequence ID" value="NZ_AP017935.1"/>
</dbReference>
<sequence>MKQLTRGKLAKMTGLSAATIRYYEQCGLLPKPKRLANGYRVYDETYLPKIKFIQDAKSLGYTLKEIQESLNMLNKQMSPDDLKKLVADKITQIESRIDNLITMRKLLMSLLEFSDSDIYNYLSTF</sequence>
<dbReference type="GO" id="GO:0003677">
    <property type="term" value="F:DNA binding"/>
    <property type="evidence" value="ECO:0007669"/>
    <property type="project" value="UniProtKB-KW"/>
</dbReference>
<evidence type="ECO:0000259" key="4">
    <source>
        <dbReference type="PROSITE" id="PS50937"/>
    </source>
</evidence>
<dbReference type="Gene3D" id="1.10.1660.10">
    <property type="match status" value="1"/>
</dbReference>
<dbReference type="EMBL" id="OKQU01000001">
    <property type="protein sequence ID" value="SPE06971.1"/>
    <property type="molecule type" value="Genomic_DNA"/>
</dbReference>
<accession>A0A2N9K9H3</accession>
<reference evidence="6 7" key="2">
    <citation type="submission" date="2018-02" db="EMBL/GenBank/DDBJ databases">
        <authorList>
            <person name="Cohen D.B."/>
            <person name="Kent A.D."/>
        </authorList>
    </citation>
    <scope>NUCLEOTIDE SEQUENCE [LARGE SCALE GENOMIC DNA]</scope>
    <source>
        <strain evidence="6 7">CECT 9216</strain>
    </source>
</reference>
<dbReference type="SUPFAM" id="SSF46955">
    <property type="entry name" value="Putative DNA-binding domain"/>
    <property type="match status" value="1"/>
</dbReference>
<dbReference type="KEGG" id="lsu:A6B45_04105"/>
<organism evidence="6 7">
    <name type="scientific">Leuconostoc suionicum</name>
    <dbReference type="NCBI Taxonomy" id="1511761"/>
    <lineage>
        <taxon>Bacteria</taxon>
        <taxon>Bacillati</taxon>
        <taxon>Bacillota</taxon>
        <taxon>Bacilli</taxon>
        <taxon>Lactobacillales</taxon>
        <taxon>Lactobacillaceae</taxon>
        <taxon>Leuconostoc</taxon>
    </lineage>
</organism>
<dbReference type="GeneID" id="99673964"/>
<protein>
    <submittedName>
        <fullName evidence="6">HTH-type transcriptional regulator CueR</fullName>
    </submittedName>
</protein>
<keyword evidence="1" id="KW-0805">Transcription regulation</keyword>
<reference evidence="5 8" key="1">
    <citation type="submission" date="2018-02" db="EMBL/GenBank/DDBJ databases">
        <authorList>
            <person name="Rodrigo-Torres L."/>
            <person name="Arahal R. D."/>
            <person name="Lucena T."/>
        </authorList>
    </citation>
    <scope>NUCLEOTIDE SEQUENCE [LARGE SCALE GENOMIC DNA]</scope>
    <source>
        <strain evidence="5 8">CECT 8486</strain>
    </source>
</reference>
<dbReference type="PANTHER" id="PTHR30204:SF94">
    <property type="entry name" value="HEAVY METAL-DEPENDENT TRANSCRIPTIONAL REGULATOR HI_0293-RELATED"/>
    <property type="match status" value="1"/>
</dbReference>
<evidence type="ECO:0000313" key="5">
    <source>
        <dbReference type="EMBL" id="SPD91692.1"/>
    </source>
</evidence>
<evidence type="ECO:0000256" key="1">
    <source>
        <dbReference type="ARBA" id="ARBA00023015"/>
    </source>
</evidence>